<dbReference type="AlphaFoldDB" id="A0A6S6TH19"/>
<protein>
    <submittedName>
        <fullName evidence="1">Putative cytoplasmic protein</fullName>
    </submittedName>
</protein>
<reference evidence="1" key="1">
    <citation type="submission" date="2020-01" db="EMBL/GenBank/DDBJ databases">
        <authorList>
            <person name="Meier V. D."/>
            <person name="Meier V D."/>
        </authorList>
    </citation>
    <scope>NUCLEOTIDE SEQUENCE</scope>
    <source>
        <strain evidence="1">HLG_WM_MAG_03</strain>
    </source>
</reference>
<evidence type="ECO:0000313" key="1">
    <source>
        <dbReference type="EMBL" id="CAA6815789.1"/>
    </source>
</evidence>
<sequence>MKLESLELKYNKLFSNLKKDSFLSMSALGGEIPFYIVPYNPEQENEIVHKTKQLKQRLALDGISVLEINLFDLSLSMLENRSILDKVIEKERSLSKPKLFKTLQGVLDSETKLIPEIEKLAKDNPSQILFLTGVGQVFPFIRSHTILNNLQNYIKDRPTIMFFPGTYGNDLSLFGKLKDDNYYRAFNLDTLNL</sequence>
<dbReference type="InterPro" id="IPR014858">
    <property type="entry name" value="BrxB"/>
</dbReference>
<gene>
    <name evidence="1" type="ORF">HELGO_WM47099</name>
</gene>
<organism evidence="1">
    <name type="scientific">uncultured Sulfurovum sp</name>
    <dbReference type="NCBI Taxonomy" id="269237"/>
    <lineage>
        <taxon>Bacteria</taxon>
        <taxon>Pseudomonadati</taxon>
        <taxon>Campylobacterota</taxon>
        <taxon>Epsilonproteobacteria</taxon>
        <taxon>Campylobacterales</taxon>
        <taxon>Sulfurovaceae</taxon>
        <taxon>Sulfurovum</taxon>
        <taxon>environmental samples</taxon>
    </lineage>
</organism>
<dbReference type="Pfam" id="PF08747">
    <property type="entry name" value="BrxB"/>
    <property type="match status" value="1"/>
</dbReference>
<proteinExistence type="predicted"/>
<dbReference type="EMBL" id="CACVAR010000257">
    <property type="protein sequence ID" value="CAA6815789.1"/>
    <property type="molecule type" value="Genomic_DNA"/>
</dbReference>
<accession>A0A6S6TH19</accession>
<name>A0A6S6TH19_9BACT</name>